<comment type="caution">
    <text evidence="3">The sequence shown here is derived from an EMBL/GenBank/DDBJ whole genome shotgun (WGS) entry which is preliminary data.</text>
</comment>
<feature type="region of interest" description="Disordered" evidence="1">
    <location>
        <begin position="119"/>
        <end position="138"/>
    </location>
</feature>
<organism evidence="3 4">
    <name type="scientific">Phytophthora fragariaefolia</name>
    <dbReference type="NCBI Taxonomy" id="1490495"/>
    <lineage>
        <taxon>Eukaryota</taxon>
        <taxon>Sar</taxon>
        <taxon>Stramenopiles</taxon>
        <taxon>Oomycota</taxon>
        <taxon>Peronosporomycetes</taxon>
        <taxon>Peronosporales</taxon>
        <taxon>Peronosporaceae</taxon>
        <taxon>Phytophthora</taxon>
    </lineage>
</organism>
<accession>A0A9W6WTG6</accession>
<name>A0A9W6WTG6_9STRA</name>
<dbReference type="Pfam" id="PF07727">
    <property type="entry name" value="RVT_2"/>
    <property type="match status" value="1"/>
</dbReference>
<feature type="domain" description="Reverse transcriptase Ty1/copia-type" evidence="2">
    <location>
        <begin position="12"/>
        <end position="124"/>
    </location>
</feature>
<feature type="compositionally biased region" description="Polar residues" evidence="1">
    <location>
        <begin position="121"/>
        <end position="130"/>
    </location>
</feature>
<dbReference type="EMBL" id="BSXT01000037">
    <property type="protein sequence ID" value="GMF15570.1"/>
    <property type="molecule type" value="Genomic_DNA"/>
</dbReference>
<evidence type="ECO:0000313" key="4">
    <source>
        <dbReference type="Proteomes" id="UP001165121"/>
    </source>
</evidence>
<dbReference type="InterPro" id="IPR013103">
    <property type="entry name" value="RVT_2"/>
</dbReference>
<evidence type="ECO:0000259" key="2">
    <source>
        <dbReference type="Pfam" id="PF07727"/>
    </source>
</evidence>
<dbReference type="Proteomes" id="UP001165121">
    <property type="component" value="Unassembled WGS sequence"/>
</dbReference>
<protein>
    <submittedName>
        <fullName evidence="3">Unnamed protein product</fullName>
    </submittedName>
</protein>
<evidence type="ECO:0000313" key="3">
    <source>
        <dbReference type="EMBL" id="GMF15570.1"/>
    </source>
</evidence>
<keyword evidence="4" id="KW-1185">Reference proteome</keyword>
<sequence length="154" mass="17405">MHVWLEAGLCIGNNTLHEHLVELRFKKCTFDAGVYYKMGDNNKFSLTVSVDAIVIAADPRDVEKVVEALGKQFKLRDLGRVKHLLGIEINFVPGKILCISQTAYIERMLKKFGMDDAKSVRSPQMHNEPTTRVKKGPKLINDPKLPFREIIGSL</sequence>
<proteinExistence type="predicted"/>
<evidence type="ECO:0000256" key="1">
    <source>
        <dbReference type="SAM" id="MobiDB-lite"/>
    </source>
</evidence>
<dbReference type="AlphaFoldDB" id="A0A9W6WTG6"/>
<reference evidence="3" key="1">
    <citation type="submission" date="2023-04" db="EMBL/GenBank/DDBJ databases">
        <title>Phytophthora fragariaefolia NBRC 109709.</title>
        <authorList>
            <person name="Ichikawa N."/>
            <person name="Sato H."/>
            <person name="Tonouchi N."/>
        </authorList>
    </citation>
    <scope>NUCLEOTIDE SEQUENCE</scope>
    <source>
        <strain evidence="3">NBRC 109709</strain>
    </source>
</reference>
<dbReference type="OrthoDB" id="107791at2759"/>
<gene>
    <name evidence="3" type="ORF">Pfra01_000047400</name>
</gene>